<dbReference type="RefSeq" id="WP_263684686.1">
    <property type="nucleotide sequence ID" value="NZ_JAJVCY010000006.1"/>
</dbReference>
<comment type="caution">
    <text evidence="2">The sequence shown here is derived from an EMBL/GenBank/DDBJ whole genome shotgun (WGS) entry which is preliminary data.</text>
</comment>
<sequence length="780" mass="88036">MMRPPPHVKPQERKNRRKRLIKVIARTDLPNKLPKFILVALFMRLRDLLAQLPANGWGSLGILAYHGRVLNKWAALVHTKQNNQANKGKVNVYSYLKDKNLMTDCAVAAAICVPTNKFATTDEYEKYCRYQVVIILSCLKLHIIGIHDSAIQNALREIRLISTDSEHLPLLALLPDLPKDVLHNLGALTSALDKLRNQNNPSSALLQRGLSFLYIAINNACKWSEGITRTRKRKHDRDRDRDRSVTFTPSQPEKLKLTRQAPTDDTDLTVSELTISRIHTNAELDEVDENLDIRSGKVINIKEPSSPHKAMELRVRQSKRLAEQLSIRQLSLSCSFEQASEWDIQHLVVEAVGLLSDGSNQESAAILLLSLLSGRSPEQLTSNNATKLMQEFKQHPCLCLTHSVPASKQSPDCDTLLPSVHERLISPLPAALKGQKITCSSLDTDKLNAIISGINDRHQTRLTLGRISRFLEHWYLNQGLDRAEIALIRGELPKSRPALSYSSLDADLIIEHHRDYIDAVFRMAEIDPGLPTLHLTNNRLGSRLVLPKHVLHNLFDFLSPPPAIKISNSLDGIITYHNRYVAYVCALLTFVTGHRDVTAPMGQLSDYNPYTQTWWISDKEVRHGLAARTVVLPITAARQVELYLQHLRALEQRTRFVAPKISERCETALAGSANLLFAISTPFEMEAAPADLCPSLLRSLYGKKLPFPRNWPRHHLRSELKQLGVAPEQIDGWMGHEEIGEEALGRHSGLSRRFLDQIANQIEQIMNYHQIKALPGWQTH</sequence>
<dbReference type="AlphaFoldDB" id="A0AAW5RKP9"/>
<feature type="region of interest" description="Disordered" evidence="1">
    <location>
        <begin position="228"/>
        <end position="253"/>
    </location>
</feature>
<reference evidence="2" key="1">
    <citation type="submission" date="2022-01" db="EMBL/GenBank/DDBJ databases">
        <title>Comparison of Fish pathogen Aeromonas spp.</title>
        <authorList>
            <person name="Dubey S."/>
            <person name="Sorum H."/>
            <person name="Munangandu H.M."/>
        </authorList>
    </citation>
    <scope>NUCLEOTIDE SEQUENCE</scope>
    <source>
        <strain evidence="2">SD/21-15</strain>
    </source>
</reference>
<organism evidence="2 3">
    <name type="scientific">Aeromonas media</name>
    <dbReference type="NCBI Taxonomy" id="651"/>
    <lineage>
        <taxon>Bacteria</taxon>
        <taxon>Pseudomonadati</taxon>
        <taxon>Pseudomonadota</taxon>
        <taxon>Gammaproteobacteria</taxon>
        <taxon>Aeromonadales</taxon>
        <taxon>Aeromonadaceae</taxon>
        <taxon>Aeromonas</taxon>
    </lineage>
</organism>
<dbReference type="EMBL" id="JAJVCY010000006">
    <property type="protein sequence ID" value="MCV3287783.1"/>
    <property type="molecule type" value="Genomic_DNA"/>
</dbReference>
<dbReference type="Proteomes" id="UP001208651">
    <property type="component" value="Unassembled WGS sequence"/>
</dbReference>
<evidence type="ECO:0000256" key="1">
    <source>
        <dbReference type="SAM" id="MobiDB-lite"/>
    </source>
</evidence>
<evidence type="ECO:0008006" key="4">
    <source>
        <dbReference type="Google" id="ProtNLM"/>
    </source>
</evidence>
<protein>
    <recommendedName>
        <fullName evidence="4">Tyr recombinase domain-containing protein</fullName>
    </recommendedName>
</protein>
<proteinExistence type="predicted"/>
<evidence type="ECO:0000313" key="2">
    <source>
        <dbReference type="EMBL" id="MCV3287783.1"/>
    </source>
</evidence>
<accession>A0AAW5RKP9</accession>
<gene>
    <name evidence="2" type="ORF">LZT28_05865</name>
</gene>
<name>A0AAW5RKP9_AERME</name>
<evidence type="ECO:0000313" key="3">
    <source>
        <dbReference type="Proteomes" id="UP001208651"/>
    </source>
</evidence>